<dbReference type="EnsemblMetazoa" id="SCAU007153-RA">
    <property type="protein sequence ID" value="SCAU007153-PA"/>
    <property type="gene ID" value="SCAU007153"/>
</dbReference>
<feature type="region of interest" description="Disordered" evidence="1">
    <location>
        <begin position="208"/>
        <end position="261"/>
    </location>
</feature>
<reference evidence="3" key="1">
    <citation type="submission" date="2020-05" db="UniProtKB">
        <authorList>
            <consortium name="EnsemblMetazoa"/>
        </authorList>
    </citation>
    <scope>IDENTIFICATION</scope>
    <source>
        <strain evidence="3">USDA</strain>
    </source>
</reference>
<evidence type="ECO:0000313" key="4">
    <source>
        <dbReference type="Proteomes" id="UP000095300"/>
    </source>
</evidence>
<dbReference type="AlphaFoldDB" id="A0A1I8PDZ2"/>
<accession>A0A1I8PDZ2</accession>
<feature type="region of interest" description="Disordered" evidence="1">
    <location>
        <begin position="160"/>
        <end position="193"/>
    </location>
</feature>
<keyword evidence="2" id="KW-0732">Signal</keyword>
<evidence type="ECO:0000256" key="2">
    <source>
        <dbReference type="SAM" id="SignalP"/>
    </source>
</evidence>
<proteinExistence type="predicted"/>
<keyword evidence="4" id="KW-1185">Reference proteome</keyword>
<feature type="compositionally biased region" description="Basic residues" evidence="1">
    <location>
        <begin position="165"/>
        <end position="190"/>
    </location>
</feature>
<feature type="chain" id="PRO_5009326457" evidence="2">
    <location>
        <begin position="32"/>
        <end position="261"/>
    </location>
</feature>
<evidence type="ECO:0000256" key="1">
    <source>
        <dbReference type="SAM" id="MobiDB-lite"/>
    </source>
</evidence>
<gene>
    <name evidence="3" type="primary">106090764</name>
</gene>
<organism evidence="3 4">
    <name type="scientific">Stomoxys calcitrans</name>
    <name type="common">Stable fly</name>
    <name type="synonym">Conops calcitrans</name>
    <dbReference type="NCBI Taxonomy" id="35570"/>
    <lineage>
        <taxon>Eukaryota</taxon>
        <taxon>Metazoa</taxon>
        <taxon>Ecdysozoa</taxon>
        <taxon>Arthropoda</taxon>
        <taxon>Hexapoda</taxon>
        <taxon>Insecta</taxon>
        <taxon>Pterygota</taxon>
        <taxon>Neoptera</taxon>
        <taxon>Endopterygota</taxon>
        <taxon>Diptera</taxon>
        <taxon>Brachycera</taxon>
        <taxon>Muscomorpha</taxon>
        <taxon>Muscoidea</taxon>
        <taxon>Muscidae</taxon>
        <taxon>Stomoxys</taxon>
    </lineage>
</organism>
<feature type="compositionally biased region" description="Acidic residues" evidence="1">
    <location>
        <begin position="239"/>
        <end position="248"/>
    </location>
</feature>
<protein>
    <submittedName>
        <fullName evidence="3">Uncharacterized protein</fullName>
    </submittedName>
</protein>
<name>A0A1I8PDZ2_STOCA</name>
<sequence length="261" mass="29176">MLPCNKINLSISIKSFMLMALTVANLAPANGKRIKLLPLSASQVYRVLRETQNMEAVPEGRVVTEGIAAAIGFNMGLATGLGGLFLFEIVTANVSGLDAVGREYNPDMSERLYKSQEICFNTRLARNLEEADADAVAETYFRFKDKRYRRRPADIRLNEQERRSWPMRKASRYTKKRKRYSRGKRRRNPHTAKFDGIRFLTVTDALNSNVEEERAAPTTSTGSDGDDGLQTIITTTTSSDDDDDDDADSPVTCIVVKKPAK</sequence>
<feature type="compositionally biased region" description="Low complexity" evidence="1">
    <location>
        <begin position="228"/>
        <end position="238"/>
    </location>
</feature>
<dbReference type="Proteomes" id="UP000095300">
    <property type="component" value="Unassembled WGS sequence"/>
</dbReference>
<feature type="signal peptide" evidence="2">
    <location>
        <begin position="1"/>
        <end position="31"/>
    </location>
</feature>
<evidence type="ECO:0000313" key="3">
    <source>
        <dbReference type="EnsemblMetazoa" id="SCAU007153-PA"/>
    </source>
</evidence>
<dbReference type="VEuPathDB" id="VectorBase:SCAU007153"/>